<proteinExistence type="predicted"/>
<protein>
    <submittedName>
        <fullName evidence="1">Uncharacterized protein</fullName>
    </submittedName>
</protein>
<sequence>MIRIYSRYLYTFRDDGLADPE</sequence>
<evidence type="ECO:0000313" key="2">
    <source>
        <dbReference type="Proteomes" id="UP000191987"/>
    </source>
</evidence>
<evidence type="ECO:0000313" key="1">
    <source>
        <dbReference type="EMBL" id="CUX51215.1"/>
    </source>
</evidence>
<name>A0A1S7RE82_9HYPH</name>
<accession>A0A1S7RE82</accession>
<dbReference type="EMBL" id="FBWG01000033">
    <property type="protein sequence ID" value="CUX51215.1"/>
    <property type="molecule type" value="Genomic_DNA"/>
</dbReference>
<dbReference type="AlphaFoldDB" id="A0A1S7RE82"/>
<reference evidence="1 2" key="1">
    <citation type="submission" date="2016-01" db="EMBL/GenBank/DDBJ databases">
        <authorList>
            <person name="Oliw E.H."/>
        </authorList>
    </citation>
    <scope>NUCLEOTIDE SEQUENCE [LARGE SCALE GENOMIC DNA]</scope>
    <source>
        <strain evidence="1 2">Zutra 3-1</strain>
    </source>
</reference>
<dbReference type="Proteomes" id="UP000191987">
    <property type="component" value="Unassembled WGS sequence"/>
</dbReference>
<gene>
    <name evidence="1" type="ORF">AGR7C_Lc150017</name>
</gene>
<organism evidence="1 2">
    <name type="scientific">Agrobacterium deltaense Zutra 3/1</name>
    <dbReference type="NCBI Taxonomy" id="1183427"/>
    <lineage>
        <taxon>Bacteria</taxon>
        <taxon>Pseudomonadati</taxon>
        <taxon>Pseudomonadota</taxon>
        <taxon>Alphaproteobacteria</taxon>
        <taxon>Hyphomicrobiales</taxon>
        <taxon>Rhizobiaceae</taxon>
        <taxon>Rhizobium/Agrobacterium group</taxon>
        <taxon>Agrobacterium</taxon>
    </lineage>
</organism>